<accession>A0AA86NFT6</accession>
<dbReference type="EMBL" id="CATOUU010000158">
    <property type="protein sequence ID" value="CAI9918503.1"/>
    <property type="molecule type" value="Genomic_DNA"/>
</dbReference>
<keyword evidence="4" id="KW-1185">Reference proteome</keyword>
<protein>
    <submittedName>
        <fullName evidence="2">Hypothetical_protein</fullName>
    </submittedName>
</protein>
<dbReference type="EMBL" id="CAXDID020000032">
    <property type="protein sequence ID" value="CAL5994874.1"/>
    <property type="molecule type" value="Genomic_DNA"/>
</dbReference>
<reference evidence="1" key="1">
    <citation type="submission" date="2023-06" db="EMBL/GenBank/DDBJ databases">
        <authorList>
            <person name="Kurt Z."/>
        </authorList>
    </citation>
    <scope>NUCLEOTIDE SEQUENCE</scope>
</reference>
<evidence type="ECO:0000313" key="2">
    <source>
        <dbReference type="EMBL" id="CAL5994874.1"/>
    </source>
</evidence>
<dbReference type="AlphaFoldDB" id="A0AA86NFT6"/>
<dbReference type="Proteomes" id="UP001642409">
    <property type="component" value="Unassembled WGS sequence"/>
</dbReference>
<evidence type="ECO:0000313" key="1">
    <source>
        <dbReference type="EMBL" id="CAI9918503.1"/>
    </source>
</evidence>
<gene>
    <name evidence="2" type="ORF">HINF_LOCUS13759</name>
    <name evidence="3" type="ORF">HINF_LOCUS53401</name>
    <name evidence="1" type="ORF">HINF_LOCUS6148</name>
</gene>
<proteinExistence type="predicted"/>
<evidence type="ECO:0000313" key="4">
    <source>
        <dbReference type="Proteomes" id="UP001642409"/>
    </source>
</evidence>
<dbReference type="EMBL" id="CAXDID020000271">
    <property type="protein sequence ID" value="CAL6068226.1"/>
    <property type="molecule type" value="Genomic_DNA"/>
</dbReference>
<comment type="caution">
    <text evidence="1">The sequence shown here is derived from an EMBL/GenBank/DDBJ whole genome shotgun (WGS) entry which is preliminary data.</text>
</comment>
<reference evidence="2 4" key="2">
    <citation type="submission" date="2024-07" db="EMBL/GenBank/DDBJ databases">
        <authorList>
            <person name="Akdeniz Z."/>
        </authorList>
    </citation>
    <scope>NUCLEOTIDE SEQUENCE [LARGE SCALE GENOMIC DNA]</scope>
</reference>
<organism evidence="1">
    <name type="scientific">Hexamita inflata</name>
    <dbReference type="NCBI Taxonomy" id="28002"/>
    <lineage>
        <taxon>Eukaryota</taxon>
        <taxon>Metamonada</taxon>
        <taxon>Diplomonadida</taxon>
        <taxon>Hexamitidae</taxon>
        <taxon>Hexamitinae</taxon>
        <taxon>Hexamita</taxon>
    </lineage>
</organism>
<name>A0AA86NFT6_9EUKA</name>
<evidence type="ECO:0000313" key="3">
    <source>
        <dbReference type="EMBL" id="CAL6068226.1"/>
    </source>
</evidence>
<sequence length="101" mass="11363">MTTQQYIVNITQHNTSEDATPQRIYLNKNKYTVAVTSTSQRSQLDFIVSSQTLDSENHWSSLLQMGPDSLINEKGPQGNTCHYTDTSSEIPDDVIKLSVKQ</sequence>